<dbReference type="PANTHER" id="PTHR35546:SF130">
    <property type="entry name" value="EXPRESSED PROTEIN"/>
    <property type="match status" value="1"/>
</dbReference>
<proteinExistence type="predicted"/>
<dbReference type="Pfam" id="PF12937">
    <property type="entry name" value="F-box-like"/>
    <property type="match status" value="1"/>
</dbReference>
<dbReference type="InterPro" id="IPR001810">
    <property type="entry name" value="F-box_dom"/>
</dbReference>
<dbReference type="InterPro" id="IPR036047">
    <property type="entry name" value="F-box-like_dom_sf"/>
</dbReference>
<evidence type="ECO:0000313" key="3">
    <source>
        <dbReference type="Proteomes" id="UP000290289"/>
    </source>
</evidence>
<evidence type="ECO:0000259" key="1">
    <source>
        <dbReference type="Pfam" id="PF12937"/>
    </source>
</evidence>
<dbReference type="InterPro" id="IPR055290">
    <property type="entry name" value="At3g26010-like"/>
</dbReference>
<dbReference type="EMBL" id="RDQH01000330">
    <property type="protein sequence ID" value="RXI01635.1"/>
    <property type="molecule type" value="Genomic_DNA"/>
</dbReference>
<reference evidence="2 3" key="1">
    <citation type="submission" date="2018-10" db="EMBL/GenBank/DDBJ databases">
        <title>A high-quality apple genome assembly.</title>
        <authorList>
            <person name="Hu J."/>
        </authorList>
    </citation>
    <scope>NUCLEOTIDE SEQUENCE [LARGE SCALE GENOMIC DNA]</scope>
    <source>
        <strain evidence="3">cv. HFTH1</strain>
        <tissue evidence="2">Young leaf</tissue>
    </source>
</reference>
<dbReference type="Proteomes" id="UP000290289">
    <property type="component" value="Chromosome 4"/>
</dbReference>
<organism evidence="2 3">
    <name type="scientific">Malus domestica</name>
    <name type="common">Apple</name>
    <name type="synonym">Pyrus malus</name>
    <dbReference type="NCBI Taxonomy" id="3750"/>
    <lineage>
        <taxon>Eukaryota</taxon>
        <taxon>Viridiplantae</taxon>
        <taxon>Streptophyta</taxon>
        <taxon>Embryophyta</taxon>
        <taxon>Tracheophyta</taxon>
        <taxon>Spermatophyta</taxon>
        <taxon>Magnoliopsida</taxon>
        <taxon>eudicotyledons</taxon>
        <taxon>Gunneridae</taxon>
        <taxon>Pentapetalae</taxon>
        <taxon>rosids</taxon>
        <taxon>fabids</taxon>
        <taxon>Rosales</taxon>
        <taxon>Rosaceae</taxon>
        <taxon>Amygdaloideae</taxon>
        <taxon>Maleae</taxon>
        <taxon>Malus</taxon>
    </lineage>
</organism>
<dbReference type="Gene3D" id="1.20.1280.50">
    <property type="match status" value="1"/>
</dbReference>
<dbReference type="PANTHER" id="PTHR35546">
    <property type="entry name" value="F-BOX PROTEIN INTERACTION DOMAIN PROTEIN-RELATED"/>
    <property type="match status" value="1"/>
</dbReference>
<keyword evidence="3" id="KW-1185">Reference proteome</keyword>
<gene>
    <name evidence="2" type="ORF">DVH24_014984</name>
</gene>
<dbReference type="SUPFAM" id="SSF81383">
    <property type="entry name" value="F-box domain"/>
    <property type="match status" value="1"/>
</dbReference>
<comment type="caution">
    <text evidence="2">The sequence shown here is derived from an EMBL/GenBank/DDBJ whole genome shotgun (WGS) entry which is preliminary data.</text>
</comment>
<evidence type="ECO:0000313" key="2">
    <source>
        <dbReference type="EMBL" id="RXI01635.1"/>
    </source>
</evidence>
<sequence>MRGPNGTYYCYEECPQQNKSAIPSGAVPPSVNICHSIRVRRSSATTSSWPSSKLMNSNIDDLPDSLLVVFFCQLPSYKSVSQCKCVSKRWCTLISDPHFIGCFLYLQRDRKQKPITTAINSEGEEFLKRMSPSSKPLNQLFQRLVSFHSLKQEPVVVGTYNDLVLCCASKFNQRDYYICNPYTIQWVPLLPPPQVCAFVLVGFICDLPYYNNKEDYQPGDMIQLNAEYRCRVVRLMDPDDGDDDYDIEYSREFKVQIFSSETVRCIAAYDGGVLMCDYDLYSRNLSICEVNEEEQDDQRVTIHGGAKSLFVKLKKRVNLVDEKKVLIGPRTDIDAVFFDPNDEDTLYMIVDNLGKKILSGATF</sequence>
<protein>
    <recommendedName>
        <fullName evidence="1">F-box domain-containing protein</fullName>
    </recommendedName>
</protein>
<name>A0A498K6W6_MALDO</name>
<dbReference type="AlphaFoldDB" id="A0A498K6W6"/>
<dbReference type="STRING" id="3750.A0A498K6W6"/>
<accession>A0A498K6W6</accession>
<feature type="domain" description="F-box" evidence="1">
    <location>
        <begin position="59"/>
        <end position="98"/>
    </location>
</feature>